<feature type="transmembrane region" description="Helical" evidence="1">
    <location>
        <begin position="12"/>
        <end position="43"/>
    </location>
</feature>
<dbReference type="EMBL" id="JAPCWZ010000010">
    <property type="protein sequence ID" value="KAK8848674.1"/>
    <property type="molecule type" value="Genomic_DNA"/>
</dbReference>
<keyword evidence="1" id="KW-0812">Transmembrane</keyword>
<organism evidence="2 3">
    <name type="scientific">Apiospora arundinis</name>
    <dbReference type="NCBI Taxonomy" id="335852"/>
    <lineage>
        <taxon>Eukaryota</taxon>
        <taxon>Fungi</taxon>
        <taxon>Dikarya</taxon>
        <taxon>Ascomycota</taxon>
        <taxon>Pezizomycotina</taxon>
        <taxon>Sordariomycetes</taxon>
        <taxon>Xylariomycetidae</taxon>
        <taxon>Amphisphaeriales</taxon>
        <taxon>Apiosporaceae</taxon>
        <taxon>Apiospora</taxon>
    </lineage>
</organism>
<evidence type="ECO:0000313" key="3">
    <source>
        <dbReference type="Proteomes" id="UP001390339"/>
    </source>
</evidence>
<feature type="transmembrane region" description="Helical" evidence="1">
    <location>
        <begin position="129"/>
        <end position="153"/>
    </location>
</feature>
<protein>
    <submittedName>
        <fullName evidence="2">Uncharacterized protein</fullName>
    </submittedName>
</protein>
<keyword evidence="3" id="KW-1185">Reference proteome</keyword>
<feature type="transmembrane region" description="Helical" evidence="1">
    <location>
        <begin position="55"/>
        <end position="77"/>
    </location>
</feature>
<name>A0ABR2HKJ1_9PEZI</name>
<comment type="caution">
    <text evidence="2">The sequence shown here is derived from an EMBL/GenBank/DDBJ whole genome shotgun (WGS) entry which is preliminary data.</text>
</comment>
<dbReference type="Proteomes" id="UP001390339">
    <property type="component" value="Unassembled WGS sequence"/>
</dbReference>
<gene>
    <name evidence="2" type="ORF">PGQ11_015154</name>
</gene>
<proteinExistence type="predicted"/>
<reference evidence="2 3" key="1">
    <citation type="journal article" date="2024" name="IMA Fungus">
        <title>Apiospora arundinis, a panoply of carbohydrate-active enzymes and secondary metabolites.</title>
        <authorList>
            <person name="Sorensen T."/>
            <person name="Petersen C."/>
            <person name="Muurmann A.T."/>
            <person name="Christiansen J.V."/>
            <person name="Brundto M.L."/>
            <person name="Overgaard C.K."/>
            <person name="Boysen A.T."/>
            <person name="Wollenberg R.D."/>
            <person name="Larsen T.O."/>
            <person name="Sorensen J.L."/>
            <person name="Nielsen K.L."/>
            <person name="Sondergaard T.E."/>
        </authorList>
    </citation>
    <scope>NUCLEOTIDE SEQUENCE [LARGE SCALE GENOMIC DNA]</scope>
    <source>
        <strain evidence="2 3">AAU 773</strain>
    </source>
</reference>
<keyword evidence="1" id="KW-1133">Transmembrane helix</keyword>
<sequence>MGNKGCMKLLSGLFLDFILYEAVFWCTVVILITTTAVLVGFQLRAPQPDDRYNTFLSLLWTAILQLLVNYCTIVPVIREQRQRHHLSVRKVIRVNYIIFYGSVAASVVATILSPVLMQHLPEPTLASGIATFISNVFSAIAASQLAAGITSGLQKRG</sequence>
<evidence type="ECO:0000256" key="1">
    <source>
        <dbReference type="SAM" id="Phobius"/>
    </source>
</evidence>
<feature type="transmembrane region" description="Helical" evidence="1">
    <location>
        <begin position="97"/>
        <end position="117"/>
    </location>
</feature>
<evidence type="ECO:0000313" key="2">
    <source>
        <dbReference type="EMBL" id="KAK8848674.1"/>
    </source>
</evidence>
<keyword evidence="1" id="KW-0472">Membrane</keyword>
<accession>A0ABR2HKJ1</accession>